<dbReference type="GO" id="GO:0005737">
    <property type="term" value="C:cytoplasm"/>
    <property type="evidence" value="ECO:0007669"/>
    <property type="project" value="UniProtKB-ARBA"/>
</dbReference>
<comment type="function">
    <text evidence="7">This is one of the proteins that bind and probably mediate the attachment of the 5S RNA into the large ribosomal subunit, where it forms part of the central protuberance.</text>
</comment>
<gene>
    <name evidence="7" type="primary">rplR</name>
    <name evidence="8" type="ORF">A2845_00805</name>
</gene>
<evidence type="ECO:0000256" key="7">
    <source>
        <dbReference type="HAMAP-Rule" id="MF_01337"/>
    </source>
</evidence>
<dbReference type="PANTHER" id="PTHR12899">
    <property type="entry name" value="39S RIBOSOMAL PROTEIN L18, MITOCHONDRIAL"/>
    <property type="match status" value="1"/>
</dbReference>
<dbReference type="Gene3D" id="3.30.420.100">
    <property type="match status" value="1"/>
</dbReference>
<sequence length="116" mass="12689">MKKTELKNYHRMRRHNRIRAKVSGTAAIPRLAIFRSARHITAQLIDDEKSFTIAASGDVKSVKGTKLEHATAVGTDIAAKAKEKKITKVVFDRGGFLYAGRVKALAIAARAAGLIF</sequence>
<dbReference type="NCBIfam" id="TIGR00060">
    <property type="entry name" value="L18_bact"/>
    <property type="match status" value="1"/>
</dbReference>
<dbReference type="FunFam" id="3.30.420.100:FF:000001">
    <property type="entry name" value="50S ribosomal protein L18"/>
    <property type="match status" value="1"/>
</dbReference>
<keyword evidence="3 7" id="KW-0694">RNA-binding</keyword>
<evidence type="ECO:0000256" key="6">
    <source>
        <dbReference type="ARBA" id="ARBA00035197"/>
    </source>
</evidence>
<keyword evidence="2 7" id="KW-0699">rRNA-binding</keyword>
<dbReference type="GO" id="GO:0008097">
    <property type="term" value="F:5S rRNA binding"/>
    <property type="evidence" value="ECO:0007669"/>
    <property type="project" value="TreeGrafter"/>
</dbReference>
<comment type="caution">
    <text evidence="8">The sequence shown here is derived from an EMBL/GenBank/DDBJ whole genome shotgun (WGS) entry which is preliminary data.</text>
</comment>
<dbReference type="InterPro" id="IPR057268">
    <property type="entry name" value="Ribosomal_L18"/>
</dbReference>
<dbReference type="CDD" id="cd00432">
    <property type="entry name" value="Ribosomal_L18_L5e"/>
    <property type="match status" value="1"/>
</dbReference>
<dbReference type="GO" id="GO:1990904">
    <property type="term" value="C:ribonucleoprotein complex"/>
    <property type="evidence" value="ECO:0007669"/>
    <property type="project" value="UniProtKB-KW"/>
</dbReference>
<dbReference type="InterPro" id="IPR005484">
    <property type="entry name" value="Ribosomal_uL18_bac/plant/anim"/>
</dbReference>
<keyword evidence="4 7" id="KW-0689">Ribosomal protein</keyword>
<dbReference type="GO" id="GO:0005840">
    <property type="term" value="C:ribosome"/>
    <property type="evidence" value="ECO:0007669"/>
    <property type="project" value="UniProtKB-KW"/>
</dbReference>
<comment type="similarity">
    <text evidence="1 7">Belongs to the universal ribosomal protein uL18 family.</text>
</comment>
<dbReference type="InterPro" id="IPR004389">
    <property type="entry name" value="Ribosomal_uL18_bac-type"/>
</dbReference>
<dbReference type="Pfam" id="PF00861">
    <property type="entry name" value="Ribosomal_L18p"/>
    <property type="match status" value="1"/>
</dbReference>
<keyword evidence="5 7" id="KW-0687">Ribonucleoprotein</keyword>
<dbReference type="PANTHER" id="PTHR12899:SF3">
    <property type="entry name" value="LARGE RIBOSOMAL SUBUNIT PROTEIN UL18M"/>
    <property type="match status" value="1"/>
</dbReference>
<dbReference type="AlphaFoldDB" id="A0A1G2CY89"/>
<dbReference type="HAMAP" id="MF_01337_B">
    <property type="entry name" value="Ribosomal_uL18_B"/>
    <property type="match status" value="1"/>
</dbReference>
<evidence type="ECO:0000256" key="3">
    <source>
        <dbReference type="ARBA" id="ARBA00022884"/>
    </source>
</evidence>
<dbReference type="GO" id="GO:0003735">
    <property type="term" value="F:structural constituent of ribosome"/>
    <property type="evidence" value="ECO:0007669"/>
    <property type="project" value="InterPro"/>
</dbReference>
<evidence type="ECO:0000256" key="1">
    <source>
        <dbReference type="ARBA" id="ARBA00007116"/>
    </source>
</evidence>
<proteinExistence type="inferred from homology"/>
<dbReference type="Proteomes" id="UP000177122">
    <property type="component" value="Unassembled WGS sequence"/>
</dbReference>
<evidence type="ECO:0000313" key="9">
    <source>
        <dbReference type="Proteomes" id="UP000177122"/>
    </source>
</evidence>
<dbReference type="GO" id="GO:0006412">
    <property type="term" value="P:translation"/>
    <property type="evidence" value="ECO:0007669"/>
    <property type="project" value="UniProtKB-UniRule"/>
</dbReference>
<protein>
    <recommendedName>
        <fullName evidence="6 7">Large ribosomal subunit protein uL18</fullName>
    </recommendedName>
</protein>
<dbReference type="EMBL" id="MHLI01000004">
    <property type="protein sequence ID" value="OGZ06324.1"/>
    <property type="molecule type" value="Genomic_DNA"/>
</dbReference>
<reference evidence="8 9" key="1">
    <citation type="journal article" date="2016" name="Nat. Commun.">
        <title>Thousands of microbial genomes shed light on interconnected biogeochemical processes in an aquifer system.</title>
        <authorList>
            <person name="Anantharaman K."/>
            <person name="Brown C.T."/>
            <person name="Hug L.A."/>
            <person name="Sharon I."/>
            <person name="Castelle C.J."/>
            <person name="Probst A.J."/>
            <person name="Thomas B.C."/>
            <person name="Singh A."/>
            <person name="Wilkins M.J."/>
            <person name="Karaoz U."/>
            <person name="Brodie E.L."/>
            <person name="Williams K.H."/>
            <person name="Hubbard S.S."/>
            <person name="Banfield J.F."/>
        </authorList>
    </citation>
    <scope>NUCLEOTIDE SEQUENCE [LARGE SCALE GENOMIC DNA]</scope>
</reference>
<evidence type="ECO:0000256" key="4">
    <source>
        <dbReference type="ARBA" id="ARBA00022980"/>
    </source>
</evidence>
<accession>A0A1G2CY89</accession>
<evidence type="ECO:0000256" key="2">
    <source>
        <dbReference type="ARBA" id="ARBA00022730"/>
    </source>
</evidence>
<evidence type="ECO:0000256" key="5">
    <source>
        <dbReference type="ARBA" id="ARBA00023274"/>
    </source>
</evidence>
<name>A0A1G2CY89_9BACT</name>
<comment type="subunit">
    <text evidence="7">Part of the 50S ribosomal subunit; part of the 5S rRNA/L5/L18/L25 subcomplex. Contacts the 5S and 23S rRNAs.</text>
</comment>
<dbReference type="SUPFAM" id="SSF53137">
    <property type="entry name" value="Translational machinery components"/>
    <property type="match status" value="1"/>
</dbReference>
<organism evidence="8 9">
    <name type="scientific">Candidatus Lloydbacteria bacterium RIFCSPHIGHO2_01_FULL_49_22</name>
    <dbReference type="NCBI Taxonomy" id="1798658"/>
    <lineage>
        <taxon>Bacteria</taxon>
        <taxon>Candidatus Lloydiibacteriota</taxon>
    </lineage>
</organism>
<evidence type="ECO:0000313" key="8">
    <source>
        <dbReference type="EMBL" id="OGZ06324.1"/>
    </source>
</evidence>